<evidence type="ECO:0000313" key="4">
    <source>
        <dbReference type="EMBL" id="NEN22864.1"/>
    </source>
</evidence>
<dbReference type="NCBIfam" id="TIGR04183">
    <property type="entry name" value="Por_Secre_tail"/>
    <property type="match status" value="1"/>
</dbReference>
<comment type="caution">
    <text evidence="4">The sequence shown here is derived from an EMBL/GenBank/DDBJ whole genome shotgun (WGS) entry which is preliminary data.</text>
</comment>
<dbReference type="Pfam" id="PF18962">
    <property type="entry name" value="Por_Secre_tail"/>
    <property type="match status" value="1"/>
</dbReference>
<dbReference type="PANTHER" id="PTHR44103">
    <property type="entry name" value="PROPROTEIN CONVERTASE P"/>
    <property type="match status" value="1"/>
</dbReference>
<name>A0A7K3WMZ9_9FLAO</name>
<dbReference type="InterPro" id="IPR026444">
    <property type="entry name" value="Secre_tail"/>
</dbReference>
<dbReference type="InterPro" id="IPR013517">
    <property type="entry name" value="FG-GAP"/>
</dbReference>
<evidence type="ECO:0000256" key="2">
    <source>
        <dbReference type="SAM" id="SignalP"/>
    </source>
</evidence>
<gene>
    <name evidence="4" type="ORF">G3O08_05055</name>
</gene>
<organism evidence="4 5">
    <name type="scientific">Cryomorpha ignava</name>
    <dbReference type="NCBI Taxonomy" id="101383"/>
    <lineage>
        <taxon>Bacteria</taxon>
        <taxon>Pseudomonadati</taxon>
        <taxon>Bacteroidota</taxon>
        <taxon>Flavobacteriia</taxon>
        <taxon>Flavobacteriales</taxon>
        <taxon>Cryomorphaceae</taxon>
        <taxon>Cryomorpha</taxon>
    </lineage>
</organism>
<sequence>MNFRLLLLLTLIPQAFYAQMVVSPSSDIPVFMQNQSQIRNPWTGGMNAAQISMIDADYDGNENDIFLFDKAGNRVLIFTGEMEGGERMYNFRPELSRNFPALKSWALMRDYDCDGKRDIFTYSTLGGAFAVYRNTGTAETGISFELVNQSVQSYYAFNTTQFGTNIYVSSQDVPAIFDFDGDGDLDILNFSVNGTMVELHLNFSIENTGSCGLDNFELKNKCYGRFVEGSENNGIITDPALVDAACSFNVVNPKANDTEAKGARHVGSTILAFDANQDGLVEIILGDVSYTNLTYLENNDRPAPLVDSVGYISTDFPADFGAPAVDIDNFPAGFYEDINGDGIRDLIVGVNNLDGAANKKSIWYYVNNGADNLPNFEFIQTDFLQDQTIDYGEASAPAFFDYNGDGLMDIVIGSRGEFIDMGNYKPTLALYINTGTASSPAFTLQDPDWLSVSTLNIGQYITPTFGDIDADGDIDLIVGCASGELYLFENTAGAGNTASFFLSGNVLAGSEILDVGQNSAPQLFDLNQDGKLDLIIGERNGNLNYYQNTGTSVNAQFTFIADTLGGVSSVEPNYFVGNSSPHFYTFIGETYLAVGGEAGRIHVYNGIADNLTGDFNLVSLHAFEVNTGLLSKPYILDVNTDGIPDLFLGSIGGGVSLFMGDYLLGLTDTKKKNSLLKIYPNPANDKIRVDLVDKEDSNLSYNLYSLSGMLTQRGIVQNGIIDISRLATGMFILEIDSSGIIYRGKVVKE</sequence>
<dbReference type="SUPFAM" id="SSF69318">
    <property type="entry name" value="Integrin alpha N-terminal domain"/>
    <property type="match status" value="2"/>
</dbReference>
<keyword evidence="5" id="KW-1185">Reference proteome</keyword>
<evidence type="ECO:0000259" key="3">
    <source>
        <dbReference type="Pfam" id="PF18962"/>
    </source>
</evidence>
<dbReference type="Pfam" id="PF13517">
    <property type="entry name" value="FG-GAP_3"/>
    <property type="match status" value="1"/>
</dbReference>
<proteinExistence type="predicted"/>
<dbReference type="PANTHER" id="PTHR44103:SF1">
    <property type="entry name" value="PROPROTEIN CONVERTASE P"/>
    <property type="match status" value="1"/>
</dbReference>
<evidence type="ECO:0000256" key="1">
    <source>
        <dbReference type="ARBA" id="ARBA00022729"/>
    </source>
</evidence>
<protein>
    <submittedName>
        <fullName evidence="4">T9SS type A sorting domain-containing protein</fullName>
    </submittedName>
</protein>
<feature type="signal peptide" evidence="2">
    <location>
        <begin position="1"/>
        <end position="20"/>
    </location>
</feature>
<dbReference type="RefSeq" id="WP_163283589.1">
    <property type="nucleotide sequence ID" value="NZ_JAAGVY010000006.1"/>
</dbReference>
<feature type="domain" description="Secretion system C-terminal sorting" evidence="3">
    <location>
        <begin position="678"/>
        <end position="740"/>
    </location>
</feature>
<evidence type="ECO:0000313" key="5">
    <source>
        <dbReference type="Proteomes" id="UP000486602"/>
    </source>
</evidence>
<dbReference type="AlphaFoldDB" id="A0A7K3WMZ9"/>
<reference evidence="4 5" key="1">
    <citation type="submission" date="2020-02" db="EMBL/GenBank/DDBJ databases">
        <title>Out from the shadows clarifying the taxonomy of the family Cryomorphaceae and related taxa by utilizing the GTDB taxonomic framework.</title>
        <authorList>
            <person name="Bowman J.P."/>
        </authorList>
    </citation>
    <scope>NUCLEOTIDE SEQUENCE [LARGE SCALE GENOMIC DNA]</scope>
    <source>
        <strain evidence="4 5">QSSC 1-22</strain>
    </source>
</reference>
<feature type="chain" id="PRO_5029613766" evidence="2">
    <location>
        <begin position="21"/>
        <end position="749"/>
    </location>
</feature>
<dbReference type="EMBL" id="JAAGVY010000006">
    <property type="protein sequence ID" value="NEN22864.1"/>
    <property type="molecule type" value="Genomic_DNA"/>
</dbReference>
<dbReference type="Proteomes" id="UP000486602">
    <property type="component" value="Unassembled WGS sequence"/>
</dbReference>
<keyword evidence="1 2" id="KW-0732">Signal</keyword>
<dbReference type="InterPro" id="IPR028994">
    <property type="entry name" value="Integrin_alpha_N"/>
</dbReference>
<accession>A0A7K3WMZ9</accession>
<dbReference type="Gene3D" id="2.130.10.130">
    <property type="entry name" value="Integrin alpha, N-terminal"/>
    <property type="match status" value="1"/>
</dbReference>